<evidence type="ECO:0000256" key="6">
    <source>
        <dbReference type="PROSITE-ProRule" id="PRU00169"/>
    </source>
</evidence>
<feature type="domain" description="Response regulatory" evidence="8">
    <location>
        <begin position="8"/>
        <end position="123"/>
    </location>
</feature>
<sequence length="233" mass="26182">MKTSSQLTILVIEDNPAIASNIADYFDMLGHSLDFAYTGEQGCELALTQYFDCIILDIMLPDIEGLEVCQRLRQQADRHIPIIMLTARDTLDDKLAGFAQGADDYLTKPFSLEELAARVSALTCRLNPRQVTRTLCLGEGDRQVTLNYQNQTVTRDHTALVLPPILFNILKILMESYPRAVSKSELVERIWGEEGTDSDSLRSHIYQLRKTVDKPFPTAIIKTIHSVGLVLDL</sequence>
<dbReference type="Gene3D" id="3.40.50.2300">
    <property type="match status" value="1"/>
</dbReference>
<dbReference type="FunFam" id="3.40.50.2300:FF:000001">
    <property type="entry name" value="DNA-binding response regulator PhoB"/>
    <property type="match status" value="1"/>
</dbReference>
<organism evidence="10 11">
    <name type="scientific">Pseudoalteromonas piscicida</name>
    <dbReference type="NCBI Taxonomy" id="43662"/>
    <lineage>
        <taxon>Bacteria</taxon>
        <taxon>Pseudomonadati</taxon>
        <taxon>Pseudomonadota</taxon>
        <taxon>Gammaproteobacteria</taxon>
        <taxon>Alteromonadales</taxon>
        <taxon>Pseudoalteromonadaceae</taxon>
        <taxon>Pseudoalteromonas</taxon>
    </lineage>
</organism>
<dbReference type="InterPro" id="IPR039420">
    <property type="entry name" value="WalR-like"/>
</dbReference>
<dbReference type="Pfam" id="PF00486">
    <property type="entry name" value="Trans_reg_C"/>
    <property type="match status" value="1"/>
</dbReference>
<evidence type="ECO:0000313" key="10">
    <source>
        <dbReference type="EMBL" id="PCK32442.1"/>
    </source>
</evidence>
<keyword evidence="5" id="KW-0804">Transcription</keyword>
<comment type="caution">
    <text evidence="10">The sequence shown here is derived from an EMBL/GenBank/DDBJ whole genome shotgun (WGS) entry which is preliminary data.</text>
</comment>
<evidence type="ECO:0000256" key="4">
    <source>
        <dbReference type="ARBA" id="ARBA00023125"/>
    </source>
</evidence>
<dbReference type="GO" id="GO:0000156">
    <property type="term" value="F:phosphorelay response regulator activity"/>
    <property type="evidence" value="ECO:0007669"/>
    <property type="project" value="TreeGrafter"/>
</dbReference>
<evidence type="ECO:0000259" key="9">
    <source>
        <dbReference type="PROSITE" id="PS51755"/>
    </source>
</evidence>
<dbReference type="GO" id="GO:0000976">
    <property type="term" value="F:transcription cis-regulatory region binding"/>
    <property type="evidence" value="ECO:0007669"/>
    <property type="project" value="TreeGrafter"/>
</dbReference>
<evidence type="ECO:0000256" key="3">
    <source>
        <dbReference type="ARBA" id="ARBA00023015"/>
    </source>
</evidence>
<evidence type="ECO:0000256" key="2">
    <source>
        <dbReference type="ARBA" id="ARBA00023012"/>
    </source>
</evidence>
<reference evidence="11" key="1">
    <citation type="journal article" date="2019" name="Genome Announc.">
        <title>Draft Genome Sequence of Pseudoalteromonas piscicida Strain 36Y ROTHPW, an Hypersaline Seawater Isolate from the South Coast of Sonora, Mexico.</title>
        <authorList>
            <person name="Sanchez-Diaz R."/>
            <person name="Molina-Garza Z.J."/>
            <person name="Cruz-Suarez L.E."/>
            <person name="Selvin J."/>
            <person name="Kiran G.S."/>
            <person name="Ibarra-Gamez J.C."/>
            <person name="Gomez-Gil B."/>
            <person name="Galaviz-Silva L."/>
        </authorList>
    </citation>
    <scope>NUCLEOTIDE SEQUENCE [LARGE SCALE GENOMIC DNA]</scope>
    <source>
        <strain evidence="11">36Y_RITHPW</strain>
    </source>
</reference>
<dbReference type="RefSeq" id="WP_099641365.1">
    <property type="nucleotide sequence ID" value="NZ_NKHF01000029.1"/>
</dbReference>
<dbReference type="SUPFAM" id="SSF52172">
    <property type="entry name" value="CheY-like"/>
    <property type="match status" value="1"/>
</dbReference>
<evidence type="ECO:0000313" key="11">
    <source>
        <dbReference type="Proteomes" id="UP000228621"/>
    </source>
</evidence>
<evidence type="ECO:0000259" key="8">
    <source>
        <dbReference type="PROSITE" id="PS50110"/>
    </source>
</evidence>
<keyword evidence="2" id="KW-0902">Two-component regulatory system</keyword>
<dbReference type="PANTHER" id="PTHR48111">
    <property type="entry name" value="REGULATOR OF RPOS"/>
    <property type="match status" value="1"/>
</dbReference>
<keyword evidence="3" id="KW-0805">Transcription regulation</keyword>
<dbReference type="Gene3D" id="1.10.10.10">
    <property type="entry name" value="Winged helix-like DNA-binding domain superfamily/Winged helix DNA-binding domain"/>
    <property type="match status" value="1"/>
</dbReference>
<dbReference type="GO" id="GO:0032993">
    <property type="term" value="C:protein-DNA complex"/>
    <property type="evidence" value="ECO:0007669"/>
    <property type="project" value="TreeGrafter"/>
</dbReference>
<keyword evidence="1 6" id="KW-0597">Phosphoprotein</keyword>
<dbReference type="Pfam" id="PF00072">
    <property type="entry name" value="Response_reg"/>
    <property type="match status" value="1"/>
</dbReference>
<dbReference type="CDD" id="cd17574">
    <property type="entry name" value="REC_OmpR"/>
    <property type="match status" value="1"/>
</dbReference>
<evidence type="ECO:0000256" key="7">
    <source>
        <dbReference type="PROSITE-ProRule" id="PRU01091"/>
    </source>
</evidence>
<feature type="modified residue" description="4-aspartylphosphate" evidence="6">
    <location>
        <position position="57"/>
    </location>
</feature>
<keyword evidence="4 7" id="KW-0238">DNA-binding</keyword>
<dbReference type="OrthoDB" id="9802426at2"/>
<dbReference type="GO" id="GO:0006355">
    <property type="term" value="P:regulation of DNA-templated transcription"/>
    <property type="evidence" value="ECO:0007669"/>
    <property type="project" value="InterPro"/>
</dbReference>
<dbReference type="InterPro" id="IPR016032">
    <property type="entry name" value="Sig_transdc_resp-reg_C-effctor"/>
</dbReference>
<evidence type="ECO:0000256" key="5">
    <source>
        <dbReference type="ARBA" id="ARBA00023163"/>
    </source>
</evidence>
<dbReference type="AlphaFoldDB" id="A0A2A5JSJ5"/>
<keyword evidence="11" id="KW-1185">Reference proteome</keyword>
<dbReference type="PROSITE" id="PS50110">
    <property type="entry name" value="RESPONSE_REGULATORY"/>
    <property type="match status" value="1"/>
</dbReference>
<proteinExistence type="predicted"/>
<dbReference type="SMART" id="SM00448">
    <property type="entry name" value="REC"/>
    <property type="match status" value="1"/>
</dbReference>
<dbReference type="EMBL" id="NKHF01000029">
    <property type="protein sequence ID" value="PCK32442.1"/>
    <property type="molecule type" value="Genomic_DNA"/>
</dbReference>
<dbReference type="InterPro" id="IPR011006">
    <property type="entry name" value="CheY-like_superfamily"/>
</dbReference>
<dbReference type="PANTHER" id="PTHR48111:SF22">
    <property type="entry name" value="REGULATOR OF RPOS"/>
    <property type="match status" value="1"/>
</dbReference>
<feature type="DNA-binding region" description="OmpR/PhoB-type" evidence="7">
    <location>
        <begin position="132"/>
        <end position="233"/>
    </location>
</feature>
<dbReference type="InterPro" id="IPR001867">
    <property type="entry name" value="OmpR/PhoB-type_DNA-bd"/>
</dbReference>
<dbReference type="InterPro" id="IPR001789">
    <property type="entry name" value="Sig_transdc_resp-reg_receiver"/>
</dbReference>
<dbReference type="SMART" id="SM00862">
    <property type="entry name" value="Trans_reg_C"/>
    <property type="match status" value="1"/>
</dbReference>
<dbReference type="SUPFAM" id="SSF46894">
    <property type="entry name" value="C-terminal effector domain of the bipartite response regulators"/>
    <property type="match status" value="1"/>
</dbReference>
<dbReference type="InterPro" id="IPR036388">
    <property type="entry name" value="WH-like_DNA-bd_sf"/>
</dbReference>
<evidence type="ECO:0000256" key="1">
    <source>
        <dbReference type="ARBA" id="ARBA00022553"/>
    </source>
</evidence>
<dbReference type="CDD" id="cd00383">
    <property type="entry name" value="trans_reg_C"/>
    <property type="match status" value="1"/>
</dbReference>
<dbReference type="GO" id="GO:0005829">
    <property type="term" value="C:cytosol"/>
    <property type="evidence" value="ECO:0007669"/>
    <property type="project" value="TreeGrafter"/>
</dbReference>
<gene>
    <name evidence="10" type="ORF">CEX98_06860</name>
</gene>
<protein>
    <submittedName>
        <fullName evidence="10">DNA-binding response regulator</fullName>
    </submittedName>
</protein>
<feature type="domain" description="OmpR/PhoB-type" evidence="9">
    <location>
        <begin position="132"/>
        <end position="233"/>
    </location>
</feature>
<dbReference type="PROSITE" id="PS51755">
    <property type="entry name" value="OMPR_PHOB"/>
    <property type="match status" value="1"/>
</dbReference>
<name>A0A2A5JSJ5_PSEO7</name>
<accession>A0A2A5JSJ5</accession>
<dbReference type="Proteomes" id="UP000228621">
    <property type="component" value="Unassembled WGS sequence"/>
</dbReference>